<dbReference type="EMBL" id="JBHPEI010000141">
    <property type="protein sequence ID" value="MFC1800383.1"/>
    <property type="molecule type" value="Genomic_DNA"/>
</dbReference>
<dbReference type="Proteomes" id="UP001594288">
    <property type="component" value="Unassembled WGS sequence"/>
</dbReference>
<name>A0ABV6YQR8_UNCEI</name>
<gene>
    <name evidence="1" type="ORF">ACFL2Z_05725</name>
</gene>
<organism evidence="1 2">
    <name type="scientific">Eiseniibacteriota bacterium</name>
    <dbReference type="NCBI Taxonomy" id="2212470"/>
    <lineage>
        <taxon>Bacteria</taxon>
        <taxon>Candidatus Eiseniibacteriota</taxon>
    </lineage>
</organism>
<keyword evidence="2" id="KW-1185">Reference proteome</keyword>
<proteinExistence type="predicted"/>
<reference evidence="1 2" key="1">
    <citation type="submission" date="2024-09" db="EMBL/GenBank/DDBJ databases">
        <authorList>
            <person name="D'Angelo T."/>
        </authorList>
    </citation>
    <scope>NUCLEOTIDE SEQUENCE [LARGE SCALE GENOMIC DNA]</scope>
    <source>
        <strain evidence="1">SAG AM-311-F02</strain>
    </source>
</reference>
<protein>
    <submittedName>
        <fullName evidence="1">Uncharacterized protein</fullName>
    </submittedName>
</protein>
<accession>A0ABV6YQR8</accession>
<comment type="caution">
    <text evidence="1">The sequence shown here is derived from an EMBL/GenBank/DDBJ whole genome shotgun (WGS) entry which is preliminary data.</text>
</comment>
<evidence type="ECO:0000313" key="2">
    <source>
        <dbReference type="Proteomes" id="UP001594288"/>
    </source>
</evidence>
<feature type="non-terminal residue" evidence="1">
    <location>
        <position position="1"/>
    </location>
</feature>
<evidence type="ECO:0000313" key="1">
    <source>
        <dbReference type="EMBL" id="MFC1800383.1"/>
    </source>
</evidence>
<sequence>VEADMPDVLSGRKKVGAGGSLDLPPFLSISGGLDTSRYVNVRIGEVRTRSFTEPRLKLWNQLRRMLKKSKRRHPNLWEGLKKEHYCVLSTWYTSKYTVELGNALPAKLGVRFEREIAVQAGVKMDIDRESKVINVTGTRRVPFAFHGEKLKI</sequence>